<dbReference type="PROSITE" id="PS51257">
    <property type="entry name" value="PROKAR_LIPOPROTEIN"/>
    <property type="match status" value="1"/>
</dbReference>
<feature type="domain" description="RagB/SusD" evidence="6">
    <location>
        <begin position="301"/>
        <end position="538"/>
    </location>
</feature>
<evidence type="ECO:0000256" key="1">
    <source>
        <dbReference type="ARBA" id="ARBA00004442"/>
    </source>
</evidence>
<keyword evidence="4" id="KW-0472">Membrane</keyword>
<comment type="similarity">
    <text evidence="2">Belongs to the SusD family.</text>
</comment>
<dbReference type="EMBL" id="CP076129">
    <property type="protein sequence ID" value="QWG09559.1"/>
    <property type="molecule type" value="Genomic_DNA"/>
</dbReference>
<evidence type="ECO:0000256" key="4">
    <source>
        <dbReference type="ARBA" id="ARBA00023136"/>
    </source>
</evidence>
<evidence type="ECO:0000256" key="3">
    <source>
        <dbReference type="ARBA" id="ARBA00022729"/>
    </source>
</evidence>
<dbReference type="SUPFAM" id="SSF48452">
    <property type="entry name" value="TPR-like"/>
    <property type="match status" value="1"/>
</dbReference>
<keyword evidence="8" id="KW-1185">Reference proteome</keyword>
<dbReference type="RefSeq" id="WP_144076230.1">
    <property type="nucleotide sequence ID" value="NZ_CP076129.1"/>
</dbReference>
<reference evidence="7 8" key="1">
    <citation type="submission" date="2021-05" db="EMBL/GenBank/DDBJ databases">
        <title>Comparative genomic studies on the polysaccharide-degrading batcterial strains of the Flammeovirga genus.</title>
        <authorList>
            <person name="Zewei F."/>
            <person name="Zheng Z."/>
            <person name="Yu L."/>
            <person name="Ruyue G."/>
            <person name="Yanhong M."/>
            <person name="Yuanyuan C."/>
            <person name="Jingyan G."/>
            <person name="Wenjun H."/>
        </authorList>
    </citation>
    <scope>NUCLEOTIDE SEQUENCE [LARGE SCALE GENOMIC DNA]</scope>
    <source>
        <strain evidence="7 8">YS10</strain>
    </source>
</reference>
<organism evidence="7 8">
    <name type="scientific">Flammeovirga kamogawensis</name>
    <dbReference type="NCBI Taxonomy" id="373891"/>
    <lineage>
        <taxon>Bacteria</taxon>
        <taxon>Pseudomonadati</taxon>
        <taxon>Bacteroidota</taxon>
        <taxon>Cytophagia</taxon>
        <taxon>Cytophagales</taxon>
        <taxon>Flammeovirgaceae</taxon>
        <taxon>Flammeovirga</taxon>
    </lineage>
</organism>
<proteinExistence type="inferred from homology"/>
<protein>
    <submittedName>
        <fullName evidence="7">RagB/SusD family nutrient uptake outer membrane protein</fullName>
    </submittedName>
</protein>
<evidence type="ECO:0000256" key="2">
    <source>
        <dbReference type="ARBA" id="ARBA00006275"/>
    </source>
</evidence>
<dbReference type="InterPro" id="IPR012944">
    <property type="entry name" value="SusD_RagB_dom"/>
</dbReference>
<accession>A0ABX8H1K0</accession>
<name>A0ABX8H1K0_9BACT</name>
<sequence length="538" mass="60969">MKFNTYKSLAVAFVSMLSVGCTNLEPNTDFQVTQEKYYAEQRKLILEDPTKLSALSLPAYSSLFQFMGERNIYALTEGSTDEMMTPTRGNDWNDNGLWLQLHKQEWGADHLIVENGWNDMSVGISRTFNTLKDIYDIGDGDEYFLEIAQPYIAEVRFLRAYYVWQVLDLFGQVPYRNEEGVNVALDRVTATNLVIQELEEITPLLFEKKDQPEYGKIVRETGHALLSKVYLNRFIYNGESSASKEDMDKAIEHADAVLTSPSYRLADDYFQLFDFNNQDSPEALLIIRNGYNVSSEFSGQTRALMTLHYSQTAGTAALQPWNGMCTTEEFFNSWDQDGISGNGVSTTDYRFQDTRYVQSTGLKLGLLEGQQYSTSGVQLKDRNGNLLAYTAEVADITNAQEFEGVRVLKWAPDQLSENFWRANNDVALLRFADVYLMKAEALWRNGDAAGALTIINDLRLRRGNTVLAAISADGQEILDERGFELYWEGYRRTDLVRFGQFTNGTWAGKEVTTEDRNVYPIPSSVLVSSDGFSQNSGY</sequence>
<gene>
    <name evidence="7" type="ORF">KM029_23410</name>
</gene>
<dbReference type="Gene3D" id="1.25.40.390">
    <property type="match status" value="1"/>
</dbReference>
<comment type="subcellular location">
    <subcellularLocation>
        <location evidence="1">Cell outer membrane</location>
    </subcellularLocation>
</comment>
<dbReference type="InterPro" id="IPR011990">
    <property type="entry name" value="TPR-like_helical_dom_sf"/>
</dbReference>
<dbReference type="Pfam" id="PF07980">
    <property type="entry name" value="SusD_RagB"/>
    <property type="match status" value="1"/>
</dbReference>
<keyword evidence="5" id="KW-0998">Cell outer membrane</keyword>
<evidence type="ECO:0000313" key="8">
    <source>
        <dbReference type="Proteomes" id="UP000682802"/>
    </source>
</evidence>
<evidence type="ECO:0000313" key="7">
    <source>
        <dbReference type="EMBL" id="QWG09559.1"/>
    </source>
</evidence>
<keyword evidence="3" id="KW-0732">Signal</keyword>
<evidence type="ECO:0000259" key="6">
    <source>
        <dbReference type="Pfam" id="PF07980"/>
    </source>
</evidence>
<dbReference type="Proteomes" id="UP000682802">
    <property type="component" value="Chromosome 2"/>
</dbReference>
<evidence type="ECO:0000256" key="5">
    <source>
        <dbReference type="ARBA" id="ARBA00023237"/>
    </source>
</evidence>